<sequence length="78" mass="8995">MAILLNRPTLSRLPWFPLRPEDFTTLLQTADFRLRLLEAIAAATRRVYICALYLENEEAGQEMLDALYRPNSGIPSWT</sequence>
<proteinExistence type="predicted"/>
<dbReference type="Proteomes" id="UP000275777">
    <property type="component" value="Chromosome"/>
</dbReference>
<accession>A0A447T8A3</accession>
<dbReference type="EMBL" id="LR134182">
    <property type="protein sequence ID" value="VEB41136.1"/>
    <property type="molecule type" value="Genomic_DNA"/>
</dbReference>
<dbReference type="GO" id="GO:0003882">
    <property type="term" value="F:CDP-diacylglycerol-serine O-phosphatidyltransferase activity"/>
    <property type="evidence" value="ECO:0007669"/>
    <property type="project" value="UniProtKB-EC"/>
</dbReference>
<evidence type="ECO:0000313" key="1">
    <source>
        <dbReference type="EMBL" id="VEB41136.1"/>
    </source>
</evidence>
<evidence type="ECO:0000313" key="2">
    <source>
        <dbReference type="Proteomes" id="UP000275777"/>
    </source>
</evidence>
<dbReference type="Gene3D" id="3.30.870.10">
    <property type="entry name" value="Endonuclease Chain A"/>
    <property type="match status" value="1"/>
</dbReference>
<dbReference type="EC" id="2.7.8.8" evidence="1"/>
<keyword evidence="1" id="KW-0808">Transferase</keyword>
<dbReference type="AlphaFoldDB" id="A0A447T8A3"/>
<reference evidence="1 2" key="1">
    <citation type="submission" date="2018-12" db="EMBL/GenBank/DDBJ databases">
        <authorList>
            <consortium name="Pathogen Informatics"/>
        </authorList>
    </citation>
    <scope>NUCLEOTIDE SEQUENCE [LARGE SCALE GENOMIC DNA]</scope>
    <source>
        <strain evidence="1 2">NCTC9695</strain>
    </source>
</reference>
<organism evidence="1 2">
    <name type="scientific">Chromobacterium violaceum</name>
    <dbReference type="NCBI Taxonomy" id="536"/>
    <lineage>
        <taxon>Bacteria</taxon>
        <taxon>Pseudomonadati</taxon>
        <taxon>Pseudomonadota</taxon>
        <taxon>Betaproteobacteria</taxon>
        <taxon>Neisseriales</taxon>
        <taxon>Chromobacteriaceae</taxon>
        <taxon>Chromobacterium</taxon>
    </lineage>
</organism>
<name>A0A447T8A3_CHRVL</name>
<protein>
    <submittedName>
        <fullName evidence="1">CDP-diacylglycerol--serine O-phosphatidyltransferase</fullName>
        <ecNumber evidence="1">2.7.8.8</ecNumber>
    </submittedName>
</protein>
<dbReference type="SUPFAM" id="SSF56024">
    <property type="entry name" value="Phospholipase D/nuclease"/>
    <property type="match status" value="1"/>
</dbReference>
<gene>
    <name evidence="1" type="primary">pssA_3</name>
    <name evidence="1" type="ORF">NCTC9695_01555</name>
</gene>